<evidence type="ECO:0000313" key="2">
    <source>
        <dbReference type="Proteomes" id="UP000017908"/>
    </source>
</evidence>
<name>R7N002_MEGEL</name>
<dbReference type="AlphaFoldDB" id="R7N002"/>
<comment type="caution">
    <text evidence="1">The sequence shown here is derived from an EMBL/GenBank/DDBJ whole genome shotgun (WGS) entry which is preliminary data.</text>
</comment>
<accession>R7N002</accession>
<sequence>MAVCKAVTSLVRLLMILPVLCLSKYDRDKVCKWRYKVSRMSLTIFWPTKLMRYFWPK</sequence>
<organism evidence="1 2">
    <name type="scientific">Megasphaera elsdenii CAG:570</name>
    <dbReference type="NCBI Taxonomy" id="1263087"/>
    <lineage>
        <taxon>Bacteria</taxon>
        <taxon>Bacillati</taxon>
        <taxon>Bacillota</taxon>
        <taxon>Negativicutes</taxon>
        <taxon>Veillonellales</taxon>
        <taxon>Veillonellaceae</taxon>
        <taxon>Megasphaera</taxon>
    </lineage>
</organism>
<dbReference type="EMBL" id="CBKE010000263">
    <property type="protein sequence ID" value="CDF05393.1"/>
    <property type="molecule type" value="Genomic_DNA"/>
</dbReference>
<protein>
    <submittedName>
        <fullName evidence="1">Uncharacterized protein</fullName>
    </submittedName>
</protein>
<dbReference type="Proteomes" id="UP000017908">
    <property type="component" value="Unassembled WGS sequence"/>
</dbReference>
<reference evidence="1" key="1">
    <citation type="submission" date="2012-11" db="EMBL/GenBank/DDBJ databases">
        <title>Dependencies among metagenomic species, viruses, plasmids and units of genetic variation.</title>
        <authorList>
            <person name="Nielsen H.B."/>
            <person name="Almeida M."/>
            <person name="Juncker A.S."/>
            <person name="Rasmussen S."/>
            <person name="Li J."/>
            <person name="Sunagawa S."/>
            <person name="Plichta D."/>
            <person name="Gautier L."/>
            <person name="Le Chatelier E."/>
            <person name="Peletier E."/>
            <person name="Bonde I."/>
            <person name="Nielsen T."/>
            <person name="Manichanh C."/>
            <person name="Arumugam M."/>
            <person name="Batto J."/>
            <person name="Santos M.B.Q.D."/>
            <person name="Blom N."/>
            <person name="Borruel N."/>
            <person name="Burgdorf K.S."/>
            <person name="Boumezbeur F."/>
            <person name="Casellas F."/>
            <person name="Dore J."/>
            <person name="Guarner F."/>
            <person name="Hansen T."/>
            <person name="Hildebrand F."/>
            <person name="Kaas R.S."/>
            <person name="Kennedy S."/>
            <person name="Kristiansen K."/>
            <person name="Kultima J.R."/>
            <person name="Leonard P."/>
            <person name="Levenez F."/>
            <person name="Lund O."/>
            <person name="Moumen B."/>
            <person name="Le Paslier D."/>
            <person name="Pons N."/>
            <person name="Pedersen O."/>
            <person name="Prifti E."/>
            <person name="Qin J."/>
            <person name="Raes J."/>
            <person name="Tap J."/>
            <person name="Tims S."/>
            <person name="Ussery D.W."/>
            <person name="Yamada T."/>
            <person name="MetaHit consortium"/>
            <person name="Renault P."/>
            <person name="Sicheritz-Ponten T."/>
            <person name="Bork P."/>
            <person name="Wang J."/>
            <person name="Brunak S."/>
            <person name="Ehrlich S.D."/>
        </authorList>
    </citation>
    <scope>NUCLEOTIDE SEQUENCE [LARGE SCALE GENOMIC DNA]</scope>
</reference>
<evidence type="ECO:0000313" key="1">
    <source>
        <dbReference type="EMBL" id="CDF05393.1"/>
    </source>
</evidence>
<gene>
    <name evidence="1" type="ORF">BN715_01650</name>
</gene>
<proteinExistence type="predicted"/>